<evidence type="ECO:0000256" key="13">
    <source>
        <dbReference type="ARBA" id="ARBA00022840"/>
    </source>
</evidence>
<comment type="subcellular location">
    <subcellularLocation>
        <location evidence="1 24">Cell inner membrane</location>
        <topology evidence="1 24">Multi-pass membrane protein</topology>
    </subcellularLocation>
</comment>
<dbReference type="OrthoDB" id="7595530at2"/>
<evidence type="ECO:0000256" key="20">
    <source>
        <dbReference type="PIRSR" id="PIRSR600829-1"/>
    </source>
</evidence>
<keyword evidence="26" id="KW-1185">Reference proteome</keyword>
<keyword evidence="5" id="KW-1003">Cell membrane</keyword>
<evidence type="ECO:0000256" key="8">
    <source>
        <dbReference type="ARBA" id="ARBA00022679"/>
    </source>
</evidence>
<feature type="binding site" evidence="22">
    <location>
        <position position="70"/>
    </location>
    <ligand>
        <name>ATP</name>
        <dbReference type="ChEBI" id="CHEBI:30616"/>
    </ligand>
</feature>
<evidence type="ECO:0000256" key="10">
    <source>
        <dbReference type="ARBA" id="ARBA00022723"/>
    </source>
</evidence>
<comment type="function">
    <text evidence="24">Catalyzes the ATP-dependent phosphorylation of sn-l,2-diacylglycerol (DAG) to phosphatidic acid. Involved in the recycling of diacylglycerol produced as a by-product during membrane-derived oligosaccharide (MDO) biosynthesis.</text>
</comment>
<reference evidence="25 26" key="1">
    <citation type="submission" date="2018-09" db="EMBL/GenBank/DDBJ databases">
        <title>Marinorhizobium profundi gen. nov., sp. nov., isolated from a deep-sea sediment sample from the New Britain Trench and proposal of Marinorhizobiaceae fam. nov. in the order Rhizobiales of the class Alphaproteobacteria.</title>
        <authorList>
            <person name="Cao J."/>
        </authorList>
    </citation>
    <scope>NUCLEOTIDE SEQUENCE [LARGE SCALE GENOMIC DNA]</scope>
    <source>
        <strain evidence="25 26">WS11</strain>
    </source>
</reference>
<sequence>MKRLFYAFRHSLAGIRYAAAHEASFRQELILFFAALPVAVLVSDSLVMLLALMGAIVFMMIVELLNTAVEAVCNGLSRDYMEEIKIAKDCGSAAVLFSVLSAGTVWLSALYLRFLA</sequence>
<evidence type="ECO:0000256" key="21">
    <source>
        <dbReference type="PIRSR" id="PIRSR600829-2"/>
    </source>
</evidence>
<dbReference type="KEGG" id="abaw:D5400_10900"/>
<dbReference type="GO" id="GO:0005886">
    <property type="term" value="C:plasma membrane"/>
    <property type="evidence" value="ECO:0007669"/>
    <property type="project" value="UniProtKB-SubCell"/>
</dbReference>
<dbReference type="InterPro" id="IPR033718">
    <property type="entry name" value="DAGK_prok"/>
</dbReference>
<evidence type="ECO:0000256" key="12">
    <source>
        <dbReference type="ARBA" id="ARBA00022777"/>
    </source>
</evidence>
<protein>
    <recommendedName>
        <fullName evidence="4 24">Diacylglycerol kinase</fullName>
        <ecNumber evidence="3 24">2.7.1.107</ecNumber>
    </recommendedName>
</protein>
<evidence type="ECO:0000256" key="17">
    <source>
        <dbReference type="ARBA" id="ARBA00023136"/>
    </source>
</evidence>
<dbReference type="EC" id="2.7.1.107" evidence="3 24"/>
<evidence type="ECO:0000256" key="24">
    <source>
        <dbReference type="RuleBase" id="RU363065"/>
    </source>
</evidence>
<feature type="binding site" evidence="22">
    <location>
        <begin position="88"/>
        <end position="89"/>
    </location>
    <ligand>
        <name>ATP</name>
        <dbReference type="ChEBI" id="CHEBI:30616"/>
    </ligand>
</feature>
<dbReference type="GO" id="GO:0005524">
    <property type="term" value="F:ATP binding"/>
    <property type="evidence" value="ECO:0007669"/>
    <property type="project" value="UniProtKB-KW"/>
</dbReference>
<evidence type="ECO:0000256" key="23">
    <source>
        <dbReference type="PIRSR" id="PIRSR600829-4"/>
    </source>
</evidence>
<keyword evidence="6" id="KW-0444">Lipid biosynthesis</keyword>
<dbReference type="GO" id="GO:0006654">
    <property type="term" value="P:phosphatidic acid biosynthetic process"/>
    <property type="evidence" value="ECO:0007669"/>
    <property type="project" value="InterPro"/>
</dbReference>
<evidence type="ECO:0000256" key="2">
    <source>
        <dbReference type="ARBA" id="ARBA00005967"/>
    </source>
</evidence>
<dbReference type="Pfam" id="PF01219">
    <property type="entry name" value="DAGK_prokar"/>
    <property type="match status" value="1"/>
</dbReference>
<feature type="binding site" evidence="21">
    <location>
        <position position="92"/>
    </location>
    <ligand>
        <name>substrate</name>
    </ligand>
</feature>
<evidence type="ECO:0000256" key="19">
    <source>
        <dbReference type="ARBA" id="ARBA00023264"/>
    </source>
</evidence>
<keyword evidence="18" id="KW-0594">Phospholipid biosynthesis</keyword>
<dbReference type="CDD" id="cd14264">
    <property type="entry name" value="DAGK_IM"/>
    <property type="match status" value="1"/>
</dbReference>
<evidence type="ECO:0000256" key="7">
    <source>
        <dbReference type="ARBA" id="ARBA00022519"/>
    </source>
</evidence>
<keyword evidence="7 24" id="KW-0997">Cell inner membrane</keyword>
<keyword evidence="12 24" id="KW-0418">Kinase</keyword>
<evidence type="ECO:0000256" key="5">
    <source>
        <dbReference type="ARBA" id="ARBA00022475"/>
    </source>
</evidence>
<evidence type="ECO:0000256" key="16">
    <source>
        <dbReference type="ARBA" id="ARBA00023098"/>
    </source>
</evidence>
<feature type="binding site" evidence="23">
    <location>
        <position position="22"/>
    </location>
    <ligand>
        <name>a divalent metal cation</name>
        <dbReference type="ChEBI" id="CHEBI:60240"/>
    </ligand>
</feature>
<dbReference type="GO" id="GO:0046872">
    <property type="term" value="F:metal ion binding"/>
    <property type="evidence" value="ECO:0007669"/>
    <property type="project" value="UniProtKB-KW"/>
</dbReference>
<dbReference type="InterPro" id="IPR000829">
    <property type="entry name" value="DAGK"/>
</dbReference>
<comment type="cofactor">
    <cofactor evidence="23">
        <name>Mg(2+)</name>
        <dbReference type="ChEBI" id="CHEBI:18420"/>
    </cofactor>
    <text evidence="23">Mn(2+), Zn(2+), Cd(2+) and Co(2+) support activity to lesser extents.</text>
</comment>
<comment type="similarity">
    <text evidence="2 24">Belongs to the bacterial diacylglycerol kinase family.</text>
</comment>
<dbReference type="InterPro" id="IPR036945">
    <property type="entry name" value="DAGK_sf"/>
</dbReference>
<feature type="binding site" evidence="22">
    <location>
        <position position="22"/>
    </location>
    <ligand>
        <name>ATP</name>
        <dbReference type="ChEBI" id="CHEBI:30616"/>
    </ligand>
</feature>
<evidence type="ECO:0000256" key="22">
    <source>
        <dbReference type="PIRSR" id="PIRSR600829-3"/>
    </source>
</evidence>
<evidence type="ECO:0000256" key="11">
    <source>
        <dbReference type="ARBA" id="ARBA00022741"/>
    </source>
</evidence>
<feature type="binding site" evidence="21">
    <location>
        <position position="63"/>
    </location>
    <ligand>
        <name>substrate</name>
    </ligand>
</feature>
<evidence type="ECO:0000256" key="3">
    <source>
        <dbReference type="ARBA" id="ARBA00012133"/>
    </source>
</evidence>
<dbReference type="Gene3D" id="1.10.287.3610">
    <property type="match status" value="1"/>
</dbReference>
<name>A0A3Q8XP32_9HYPH</name>
<evidence type="ECO:0000256" key="14">
    <source>
        <dbReference type="ARBA" id="ARBA00022842"/>
    </source>
</evidence>
<feature type="binding site" evidence="23">
    <location>
        <position position="70"/>
    </location>
    <ligand>
        <name>a divalent metal cation</name>
        <dbReference type="ChEBI" id="CHEBI:60240"/>
    </ligand>
</feature>
<keyword evidence="9 24" id="KW-0812">Transmembrane</keyword>
<dbReference type="PANTHER" id="PTHR34299">
    <property type="entry name" value="DIACYLGLYCEROL KINASE"/>
    <property type="match status" value="1"/>
</dbReference>
<feature type="active site" description="Proton acceptor" evidence="20">
    <location>
        <position position="63"/>
    </location>
</feature>
<gene>
    <name evidence="25" type="ORF">D5400_10900</name>
</gene>
<accession>A0A3Q8XP32</accession>
<keyword evidence="15 24" id="KW-1133">Transmembrane helix</keyword>
<dbReference type="Proteomes" id="UP000268192">
    <property type="component" value="Chromosome"/>
</dbReference>
<dbReference type="RefSeq" id="WP_126010030.1">
    <property type="nucleotide sequence ID" value="NZ_CP032509.1"/>
</dbReference>
<evidence type="ECO:0000256" key="4">
    <source>
        <dbReference type="ARBA" id="ARBA00017575"/>
    </source>
</evidence>
<keyword evidence="14 23" id="KW-0460">Magnesium</keyword>
<dbReference type="EMBL" id="CP032509">
    <property type="protein sequence ID" value="AZN71716.1"/>
    <property type="molecule type" value="Genomic_DNA"/>
</dbReference>
<feature type="binding site" evidence="22">
    <location>
        <position position="3"/>
    </location>
    <ligand>
        <name>ATP</name>
        <dbReference type="ChEBI" id="CHEBI:30616"/>
    </ligand>
</feature>
<keyword evidence="17 24" id="KW-0472">Membrane</keyword>
<feature type="binding site" evidence="21">
    <location>
        <position position="3"/>
    </location>
    <ligand>
        <name>substrate</name>
    </ligand>
</feature>
<feature type="transmembrane region" description="Helical" evidence="24">
    <location>
        <begin position="30"/>
        <end position="58"/>
    </location>
</feature>
<keyword evidence="13 22" id="KW-0067">ATP-binding</keyword>
<keyword evidence="16 24" id="KW-0443">Lipid metabolism</keyword>
<evidence type="ECO:0000256" key="6">
    <source>
        <dbReference type="ARBA" id="ARBA00022516"/>
    </source>
</evidence>
<dbReference type="PANTHER" id="PTHR34299:SF1">
    <property type="entry name" value="DIACYLGLYCEROL KINASE"/>
    <property type="match status" value="1"/>
</dbReference>
<comment type="catalytic activity">
    <reaction evidence="24">
        <text>a 1,2-diacyl-sn-glycerol + ATP = a 1,2-diacyl-sn-glycero-3-phosphate + ADP + H(+)</text>
        <dbReference type="Rhea" id="RHEA:10272"/>
        <dbReference type="ChEBI" id="CHEBI:15378"/>
        <dbReference type="ChEBI" id="CHEBI:17815"/>
        <dbReference type="ChEBI" id="CHEBI:30616"/>
        <dbReference type="ChEBI" id="CHEBI:58608"/>
        <dbReference type="ChEBI" id="CHEBI:456216"/>
        <dbReference type="EC" id="2.7.1.107"/>
    </reaction>
</comment>
<evidence type="ECO:0000313" key="26">
    <source>
        <dbReference type="Proteomes" id="UP000268192"/>
    </source>
</evidence>
<keyword evidence="11 22" id="KW-0547">Nucleotide-binding</keyword>
<proteinExistence type="inferred from homology"/>
<dbReference type="GO" id="GO:0004143">
    <property type="term" value="F:ATP-dependent diacylglycerol kinase activity"/>
    <property type="evidence" value="ECO:0007669"/>
    <property type="project" value="UniProtKB-EC"/>
</dbReference>
<comment type="caution">
    <text evidence="24">Lacks conserved residue(s) required for the propagation of feature annotation.</text>
</comment>
<keyword evidence="10 23" id="KW-0479">Metal-binding</keyword>
<evidence type="ECO:0000256" key="9">
    <source>
        <dbReference type="ARBA" id="ARBA00022692"/>
    </source>
</evidence>
<keyword evidence="19 24" id="KW-1208">Phospholipid metabolism</keyword>
<keyword evidence="8 24" id="KW-0808">Transferase</keyword>
<organism evidence="25 26">
    <name type="scientific">Georhizobium profundi</name>
    <dbReference type="NCBI Taxonomy" id="2341112"/>
    <lineage>
        <taxon>Bacteria</taxon>
        <taxon>Pseudomonadati</taxon>
        <taxon>Pseudomonadota</taxon>
        <taxon>Alphaproteobacteria</taxon>
        <taxon>Hyphomicrobiales</taxon>
        <taxon>Rhizobiaceae</taxon>
        <taxon>Georhizobium</taxon>
    </lineage>
</organism>
<evidence type="ECO:0000313" key="25">
    <source>
        <dbReference type="EMBL" id="AZN71716.1"/>
    </source>
</evidence>
<evidence type="ECO:0000256" key="18">
    <source>
        <dbReference type="ARBA" id="ARBA00023209"/>
    </source>
</evidence>
<feature type="transmembrane region" description="Helical" evidence="24">
    <location>
        <begin position="93"/>
        <end position="114"/>
    </location>
</feature>
<evidence type="ECO:0000256" key="1">
    <source>
        <dbReference type="ARBA" id="ARBA00004429"/>
    </source>
</evidence>
<dbReference type="AlphaFoldDB" id="A0A3Q8XP32"/>
<evidence type="ECO:0000256" key="15">
    <source>
        <dbReference type="ARBA" id="ARBA00022989"/>
    </source>
</evidence>